<dbReference type="CDD" id="cd01356">
    <property type="entry name" value="AcnX_swivel"/>
    <property type="match status" value="1"/>
</dbReference>
<evidence type="ECO:0000313" key="5">
    <source>
        <dbReference type="EMBL" id="KAE8382321.1"/>
    </source>
</evidence>
<dbReference type="SUPFAM" id="SSF52016">
    <property type="entry name" value="LeuD/IlvD-like"/>
    <property type="match status" value="1"/>
</dbReference>
<sequence>MDNTSRVNEPVFCGTAYVKGCAAGILLASDLELSLWGGVEPQTSEVIDRHHPLSGKILSDTILAIPGGRGSCTGSVVILELLLNGKAPKAILFERREDILTLGVIVAEEIFGKTIPVVMLEPADFASILKLNGEFLHVADGHVSTQGFPNSTPPISIGQTTAEMDLNYIKLSDLDRTILNGDLGDAARVAMRIVLRFADLLGAMELMDVTQVHVDGCGYNGPGCLAFAENLRGRGGRVRIPTSLNSISVDKLLRQVQGPSDEFTLAAERLADTYMEIGARPTFTCAPYQLDSAPKFGEQVAWAESNAVVYANSVLGARTMKYPDFLDICIALTGRAPRGGPHVDINRKATVVVGVLNVRRVSNIDDSFYPLLGYHVGALAPSEIPVIIGIESLRPTNDDMKAFGAAFATVSSAPMFHVVGITPEATTLEAALTEDSDWRRVDVHLRDLLRPWEELNSASAGQSVDLISLGNPHFSFDEIRALNDLCRGRKKHKDVAMMVTCGRTVYAAAYNAGMVNELEQFGVRFITDTCWCMLGDPTIPRSQSATMTNSGKYAHYGPGLTGKSFYFGSIDRCVAAACEGISTKDRPRWLEEAMTKSGE</sequence>
<keyword evidence="1" id="KW-0408">Iron</keyword>
<gene>
    <name evidence="5" type="ORF">BDV26DRAFT_288607</name>
</gene>
<name>A0A5N7BKK3_9EURO</name>
<dbReference type="CDD" id="cd01355">
    <property type="entry name" value="AcnX"/>
    <property type="match status" value="1"/>
</dbReference>
<feature type="domain" description="Phosphomevalonate dehydratase large subunit-like" evidence="4">
    <location>
        <begin position="169"/>
        <end position="574"/>
    </location>
</feature>
<accession>A0A5N7BKK3</accession>
<dbReference type="PANTHER" id="PTHR36577:SF3">
    <property type="entry name" value="DUF521 DOMAIN PROTEIN (AFU_ORTHOLOGUE AFUA_6G00490)"/>
    <property type="match status" value="1"/>
</dbReference>
<keyword evidence="2" id="KW-0456">Lyase</keyword>
<protein>
    <recommendedName>
        <fullName evidence="7">DUF521 domain protein</fullName>
    </recommendedName>
</protein>
<evidence type="ECO:0000313" key="6">
    <source>
        <dbReference type="Proteomes" id="UP000326198"/>
    </source>
</evidence>
<keyword evidence="6" id="KW-1185">Reference proteome</keyword>
<dbReference type="Proteomes" id="UP000326198">
    <property type="component" value="Unassembled WGS sequence"/>
</dbReference>
<dbReference type="GO" id="GO:0016829">
    <property type="term" value="F:lyase activity"/>
    <property type="evidence" value="ECO:0007669"/>
    <property type="project" value="UniProtKB-KW"/>
</dbReference>
<proteinExistence type="predicted"/>
<dbReference type="OrthoDB" id="2594507at2759"/>
<reference evidence="5 6" key="1">
    <citation type="submission" date="2019-04" db="EMBL/GenBank/DDBJ databases">
        <title>Friends and foes A comparative genomics studyof 23 Aspergillus species from section Flavi.</title>
        <authorList>
            <consortium name="DOE Joint Genome Institute"/>
            <person name="Kjaerbolling I."/>
            <person name="Vesth T."/>
            <person name="Frisvad J.C."/>
            <person name="Nybo J.L."/>
            <person name="Theobald S."/>
            <person name="Kildgaard S."/>
            <person name="Isbrandt T."/>
            <person name="Kuo A."/>
            <person name="Sato A."/>
            <person name="Lyhne E.K."/>
            <person name="Kogle M.E."/>
            <person name="Wiebenga A."/>
            <person name="Kun R.S."/>
            <person name="Lubbers R.J."/>
            <person name="Makela M.R."/>
            <person name="Barry K."/>
            <person name="Chovatia M."/>
            <person name="Clum A."/>
            <person name="Daum C."/>
            <person name="Haridas S."/>
            <person name="He G."/>
            <person name="LaButti K."/>
            <person name="Lipzen A."/>
            <person name="Mondo S."/>
            <person name="Riley R."/>
            <person name="Salamov A."/>
            <person name="Simmons B.A."/>
            <person name="Magnuson J.K."/>
            <person name="Henrissat B."/>
            <person name="Mortensen U.H."/>
            <person name="Larsen T.O."/>
            <person name="Devries R.P."/>
            <person name="Grigoriev I.V."/>
            <person name="Machida M."/>
            <person name="Baker S.E."/>
            <person name="Andersen M.R."/>
        </authorList>
    </citation>
    <scope>NUCLEOTIDE SEQUENCE [LARGE SCALE GENOMIC DNA]</scope>
    <source>
        <strain evidence="5 6">IBT 29228</strain>
    </source>
</reference>
<dbReference type="Pfam" id="PF04412">
    <property type="entry name" value="AcnX"/>
    <property type="match status" value="1"/>
</dbReference>
<evidence type="ECO:0000256" key="1">
    <source>
        <dbReference type="ARBA" id="ARBA00023004"/>
    </source>
</evidence>
<dbReference type="InterPro" id="IPR007506">
    <property type="entry name" value="PMDh-L-like_dom"/>
</dbReference>
<dbReference type="InterPro" id="IPR002840">
    <property type="entry name" value="PMDh-S-like_dom"/>
</dbReference>
<dbReference type="AlphaFoldDB" id="A0A5N7BKK3"/>
<feature type="domain" description="Phosphomevalonate dehydratase small subunit-like" evidence="3">
    <location>
        <begin position="33"/>
        <end position="118"/>
    </location>
</feature>
<dbReference type="Pfam" id="PF01989">
    <property type="entry name" value="AcnX_swivel_put"/>
    <property type="match status" value="1"/>
</dbReference>
<evidence type="ECO:0000256" key="2">
    <source>
        <dbReference type="ARBA" id="ARBA00023239"/>
    </source>
</evidence>
<evidence type="ECO:0000259" key="4">
    <source>
        <dbReference type="Pfam" id="PF04412"/>
    </source>
</evidence>
<dbReference type="EMBL" id="ML736163">
    <property type="protein sequence ID" value="KAE8382321.1"/>
    <property type="molecule type" value="Genomic_DNA"/>
</dbReference>
<dbReference type="PANTHER" id="PTHR36577">
    <property type="entry name" value="DUF521 DOMAIN PROTEIN (AFU_ORTHOLOGUE AFUA_6G00490)"/>
    <property type="match status" value="1"/>
</dbReference>
<evidence type="ECO:0000259" key="3">
    <source>
        <dbReference type="Pfam" id="PF01989"/>
    </source>
</evidence>
<dbReference type="Gene3D" id="3.50.30.10">
    <property type="entry name" value="Phosphohistidine domain"/>
    <property type="match status" value="1"/>
</dbReference>
<dbReference type="InterPro" id="IPR012047">
    <property type="entry name" value="AcnX"/>
</dbReference>
<organism evidence="5 6">
    <name type="scientific">Aspergillus bertholletiae</name>
    <dbReference type="NCBI Taxonomy" id="1226010"/>
    <lineage>
        <taxon>Eukaryota</taxon>
        <taxon>Fungi</taxon>
        <taxon>Dikarya</taxon>
        <taxon>Ascomycota</taxon>
        <taxon>Pezizomycotina</taxon>
        <taxon>Eurotiomycetes</taxon>
        <taxon>Eurotiomycetidae</taxon>
        <taxon>Eurotiales</taxon>
        <taxon>Aspergillaceae</taxon>
        <taxon>Aspergillus</taxon>
        <taxon>Aspergillus subgen. Circumdati</taxon>
    </lineage>
</organism>
<dbReference type="PIRSF" id="PIRSF036630">
    <property type="entry name" value="UCP036630"/>
    <property type="match status" value="1"/>
</dbReference>
<evidence type="ECO:0008006" key="7">
    <source>
        <dbReference type="Google" id="ProtNLM"/>
    </source>
</evidence>